<reference evidence="2 3" key="2">
    <citation type="journal article" date="2016" name="Microb. Ecol.">
        <title>Genome Characteristics of a Novel Type I Methanotroph (Sn10-6) Isolated from a Flooded Indian Rice Field.</title>
        <authorList>
            <person name="Rahalkar M.C."/>
            <person name="Pandit P.S."/>
            <person name="Dhakephalkar P.K."/>
            <person name="Pore S."/>
            <person name="Arora P."/>
            <person name="Kapse N."/>
        </authorList>
    </citation>
    <scope>NUCLEOTIDE SEQUENCE [LARGE SCALE GENOMIC DNA]</scope>
    <source>
        <strain evidence="2 3">Sn10-6</strain>
    </source>
</reference>
<keyword evidence="1" id="KW-1133">Transmembrane helix</keyword>
<sequence length="78" mass="8452">MATITFDTLALADKLKAAGFDAAQAETVVRVIVEAQDNMVTRDYLDARLSENKVDLIKWIAGMLLAQAGLIAALVKLF</sequence>
<dbReference type="Gene3D" id="1.20.5.340">
    <property type="match status" value="1"/>
</dbReference>
<keyword evidence="3" id="KW-1185">Reference proteome</keyword>
<evidence type="ECO:0000313" key="3">
    <source>
        <dbReference type="Proteomes" id="UP000033684"/>
    </source>
</evidence>
<comment type="caution">
    <text evidence="2">The sequence shown here is derived from an EMBL/GenBank/DDBJ whole genome shotgun (WGS) entry which is preliminary data.</text>
</comment>
<dbReference type="EMBL" id="LAJX01000047">
    <property type="protein sequence ID" value="KJV07323.1"/>
    <property type="molecule type" value="Genomic_DNA"/>
</dbReference>
<organism evidence="2 3">
    <name type="scientific">Methylocucumis oryzae</name>
    <dbReference type="NCBI Taxonomy" id="1632867"/>
    <lineage>
        <taxon>Bacteria</taxon>
        <taxon>Pseudomonadati</taxon>
        <taxon>Pseudomonadota</taxon>
        <taxon>Gammaproteobacteria</taxon>
        <taxon>Methylococcales</taxon>
        <taxon>Methylococcaceae</taxon>
        <taxon>Methylocucumis</taxon>
    </lineage>
</organism>
<proteinExistence type="predicted"/>
<accession>A0A0F3ILD4</accession>
<feature type="transmembrane region" description="Helical" evidence="1">
    <location>
        <begin position="56"/>
        <end position="75"/>
    </location>
</feature>
<dbReference type="AlphaFoldDB" id="A0A0F3ILD4"/>
<name>A0A0F3ILD4_9GAMM</name>
<evidence type="ECO:0008006" key="4">
    <source>
        <dbReference type="Google" id="ProtNLM"/>
    </source>
</evidence>
<evidence type="ECO:0000313" key="2">
    <source>
        <dbReference type="EMBL" id="KJV07323.1"/>
    </source>
</evidence>
<keyword evidence="1" id="KW-0472">Membrane</keyword>
<gene>
    <name evidence="2" type="ORF">VZ94_05710</name>
</gene>
<dbReference type="RefSeq" id="WP_045778498.1">
    <property type="nucleotide sequence ID" value="NZ_LAJX01000047.1"/>
</dbReference>
<reference evidence="3" key="1">
    <citation type="submission" date="2015-03" db="EMBL/GenBank/DDBJ databases">
        <title>Draft genome sequence of a novel methanotroph (Sn10-6) isolated from flooded ricefield rhizosphere in India.</title>
        <authorList>
            <person name="Pandit P.S."/>
            <person name="Pore S.D."/>
            <person name="Arora P."/>
            <person name="Kapse N.G."/>
            <person name="Dhakephalkar P.K."/>
            <person name="Rahalkar M.C."/>
        </authorList>
    </citation>
    <scope>NUCLEOTIDE SEQUENCE [LARGE SCALE GENOMIC DNA]</scope>
    <source>
        <strain evidence="3">Sn10-6</strain>
    </source>
</reference>
<evidence type="ECO:0000256" key="1">
    <source>
        <dbReference type="SAM" id="Phobius"/>
    </source>
</evidence>
<dbReference type="OrthoDB" id="5458562at2"/>
<keyword evidence="1" id="KW-0812">Transmembrane</keyword>
<dbReference type="Proteomes" id="UP000033684">
    <property type="component" value="Unassembled WGS sequence"/>
</dbReference>
<protein>
    <recommendedName>
        <fullName evidence="4">DUF1640 domain-containing protein</fullName>
    </recommendedName>
</protein>